<evidence type="ECO:0000256" key="4">
    <source>
        <dbReference type="ARBA" id="ARBA00022723"/>
    </source>
</evidence>
<dbReference type="PROSITE" id="PS51709">
    <property type="entry name" value="G_TRME"/>
    <property type="match status" value="1"/>
</dbReference>
<dbReference type="InterPro" id="IPR006073">
    <property type="entry name" value="GTP-bd"/>
</dbReference>
<evidence type="ECO:0000256" key="7">
    <source>
        <dbReference type="ARBA" id="ARBA00022842"/>
    </source>
</evidence>
<dbReference type="NCBIfam" id="TIGR00450">
    <property type="entry name" value="mnmE_trmE_thdF"/>
    <property type="match status" value="1"/>
</dbReference>
<dbReference type="GO" id="GO:0005525">
    <property type="term" value="F:GTP binding"/>
    <property type="evidence" value="ECO:0007669"/>
    <property type="project" value="UniProtKB-UniRule"/>
</dbReference>
<dbReference type="PANTHER" id="PTHR42714:SF2">
    <property type="entry name" value="TRNA MODIFICATION GTPASE GTPBP3, MITOCHONDRIAL"/>
    <property type="match status" value="1"/>
</dbReference>
<dbReference type="Pfam" id="PF01926">
    <property type="entry name" value="MMR_HSR1"/>
    <property type="match status" value="1"/>
</dbReference>
<comment type="function">
    <text evidence="10">Exhibits a very high intrinsic GTPase hydrolysis rate. Involved in the addition of a carboxymethylaminomethyl (cmnm) group at the wobble position (U34) of certain tRNAs, forming tRNA-cmnm(5)s(2)U34.</text>
</comment>
<dbReference type="NCBIfam" id="TIGR00231">
    <property type="entry name" value="small_GTP"/>
    <property type="match status" value="1"/>
</dbReference>
<dbReference type="InterPro" id="IPR025867">
    <property type="entry name" value="MnmE_helical"/>
</dbReference>
<dbReference type="Pfam" id="PF10396">
    <property type="entry name" value="TrmE_N"/>
    <property type="match status" value="1"/>
</dbReference>
<evidence type="ECO:0000256" key="5">
    <source>
        <dbReference type="ARBA" id="ARBA00022741"/>
    </source>
</evidence>
<keyword evidence="3 10" id="KW-0819">tRNA processing</keyword>
<evidence type="ECO:0000256" key="9">
    <source>
        <dbReference type="ARBA" id="ARBA00023134"/>
    </source>
</evidence>
<feature type="binding site" evidence="10">
    <location>
        <position position="121"/>
    </location>
    <ligand>
        <name>(6S)-5-formyl-5,6,7,8-tetrahydrofolate</name>
        <dbReference type="ChEBI" id="CHEBI:57457"/>
    </ligand>
</feature>
<dbReference type="KEGG" id="stab:STABA_v1c11190"/>
<evidence type="ECO:0000256" key="10">
    <source>
        <dbReference type="HAMAP-Rule" id="MF_00379"/>
    </source>
</evidence>
<keyword evidence="6 10" id="KW-0378">Hydrolase</keyword>
<dbReference type="EC" id="3.6.-.-" evidence="10"/>
<evidence type="ECO:0000256" key="11">
    <source>
        <dbReference type="RuleBase" id="RU003313"/>
    </source>
</evidence>
<feature type="binding site" evidence="10">
    <location>
        <position position="253"/>
    </location>
    <ligand>
        <name>Mg(2+)</name>
        <dbReference type="ChEBI" id="CHEBI:18420"/>
    </ligand>
</feature>
<dbReference type="InterPro" id="IPR018948">
    <property type="entry name" value="GTP-bd_TrmE_N"/>
</dbReference>
<comment type="caution">
    <text evidence="10">Lacks conserved residue(s) required for the propagation of feature annotation.</text>
</comment>
<dbReference type="GO" id="GO:0046872">
    <property type="term" value="F:metal ion binding"/>
    <property type="evidence" value="ECO:0007669"/>
    <property type="project" value="UniProtKB-KW"/>
</dbReference>
<gene>
    <name evidence="10 13" type="primary">trmE</name>
    <name evidence="10" type="synonym">mnmE</name>
    <name evidence="13" type="ORF">STABA_v1c11190</name>
</gene>
<dbReference type="GO" id="GO:0003924">
    <property type="term" value="F:GTPase activity"/>
    <property type="evidence" value="ECO:0007669"/>
    <property type="project" value="UniProtKB-UniRule"/>
</dbReference>
<dbReference type="Gene3D" id="1.20.120.430">
    <property type="entry name" value="tRNA modification GTPase MnmE domain 2"/>
    <property type="match status" value="1"/>
</dbReference>
<evidence type="ECO:0000256" key="6">
    <source>
        <dbReference type="ARBA" id="ARBA00022801"/>
    </source>
</evidence>
<evidence type="ECO:0000259" key="12">
    <source>
        <dbReference type="PROSITE" id="PS51709"/>
    </source>
</evidence>
<dbReference type="InterPro" id="IPR027417">
    <property type="entry name" value="P-loop_NTPase"/>
</dbReference>
<feature type="binding site" evidence="10">
    <location>
        <position position="249"/>
    </location>
    <ligand>
        <name>K(+)</name>
        <dbReference type="ChEBI" id="CHEBI:29103"/>
    </ligand>
</feature>
<accession>A0A6I6CA96</accession>
<evidence type="ECO:0000256" key="1">
    <source>
        <dbReference type="ARBA" id="ARBA00011043"/>
    </source>
</evidence>
<dbReference type="EMBL" id="CP046276">
    <property type="protein sequence ID" value="QGS52466.1"/>
    <property type="molecule type" value="Genomic_DNA"/>
</dbReference>
<comment type="cofactor">
    <cofactor evidence="10">
        <name>K(+)</name>
        <dbReference type="ChEBI" id="CHEBI:29103"/>
    </cofactor>
    <text evidence="10">Binds 1 potassium ion per subunit.</text>
</comment>
<keyword evidence="9 10" id="KW-0342">GTP-binding</keyword>
<evidence type="ECO:0000256" key="8">
    <source>
        <dbReference type="ARBA" id="ARBA00022958"/>
    </source>
</evidence>
<evidence type="ECO:0000313" key="14">
    <source>
        <dbReference type="Proteomes" id="UP000424468"/>
    </source>
</evidence>
<dbReference type="InterPro" id="IPR027266">
    <property type="entry name" value="TrmE/GcvT-like"/>
</dbReference>
<evidence type="ECO:0000256" key="3">
    <source>
        <dbReference type="ARBA" id="ARBA00022694"/>
    </source>
</evidence>
<feature type="binding site" evidence="10">
    <location>
        <position position="252"/>
    </location>
    <ligand>
        <name>K(+)</name>
        <dbReference type="ChEBI" id="CHEBI:29103"/>
    </ligand>
</feature>
<dbReference type="GO" id="GO:0005829">
    <property type="term" value="C:cytosol"/>
    <property type="evidence" value="ECO:0007669"/>
    <property type="project" value="TreeGrafter"/>
</dbReference>
<dbReference type="GO" id="GO:0030488">
    <property type="term" value="P:tRNA methylation"/>
    <property type="evidence" value="ECO:0007669"/>
    <property type="project" value="TreeGrafter"/>
</dbReference>
<feature type="binding site" evidence="10">
    <location>
        <position position="247"/>
    </location>
    <ligand>
        <name>K(+)</name>
        <dbReference type="ChEBI" id="CHEBI:29103"/>
    </ligand>
</feature>
<feature type="binding site" evidence="10">
    <location>
        <position position="25"/>
    </location>
    <ligand>
        <name>(6S)-5-formyl-5,6,7,8-tetrahydrofolate</name>
        <dbReference type="ChEBI" id="CHEBI:57457"/>
    </ligand>
</feature>
<dbReference type="SUPFAM" id="SSF52540">
    <property type="entry name" value="P-loop containing nucleoside triphosphate hydrolases"/>
    <property type="match status" value="1"/>
</dbReference>
<dbReference type="InterPro" id="IPR027368">
    <property type="entry name" value="MnmE_dom2"/>
</dbReference>
<dbReference type="CDD" id="cd14858">
    <property type="entry name" value="TrmE_N"/>
    <property type="match status" value="1"/>
</dbReference>
<dbReference type="AlphaFoldDB" id="A0A6I6CA96"/>
<dbReference type="PANTHER" id="PTHR42714">
    <property type="entry name" value="TRNA MODIFICATION GTPASE GTPBP3"/>
    <property type="match status" value="1"/>
</dbReference>
<name>A0A6I6CA96_9MOLU</name>
<dbReference type="Pfam" id="PF12631">
    <property type="entry name" value="MnmE_helical"/>
    <property type="match status" value="1"/>
</dbReference>
<proteinExistence type="inferred from homology"/>
<keyword evidence="8 10" id="KW-0630">Potassium</keyword>
<comment type="similarity">
    <text evidence="1 10 11">Belongs to the TRAFAC class TrmE-Era-EngA-EngB-Septin-like GTPase superfamily. TrmE GTPase family.</text>
</comment>
<feature type="binding site" evidence="10">
    <location>
        <position position="232"/>
    </location>
    <ligand>
        <name>Mg(2+)</name>
        <dbReference type="ChEBI" id="CHEBI:18420"/>
    </ligand>
</feature>
<comment type="subcellular location">
    <subcellularLocation>
        <location evidence="10">Cytoplasm</location>
    </subcellularLocation>
</comment>
<keyword evidence="5 10" id="KW-0547">Nucleotide-binding</keyword>
<keyword evidence="4 10" id="KW-0479">Metal-binding</keyword>
<dbReference type="InterPro" id="IPR004520">
    <property type="entry name" value="GTPase_MnmE"/>
</dbReference>
<organism evidence="13 14">
    <name type="scientific">Spiroplasma tabanidicola</name>
    <dbReference type="NCBI Taxonomy" id="324079"/>
    <lineage>
        <taxon>Bacteria</taxon>
        <taxon>Bacillati</taxon>
        <taxon>Mycoplasmatota</taxon>
        <taxon>Mollicutes</taxon>
        <taxon>Entomoplasmatales</taxon>
        <taxon>Spiroplasmataceae</taxon>
        <taxon>Spiroplasma</taxon>
    </lineage>
</organism>
<dbReference type="InterPro" id="IPR031168">
    <property type="entry name" value="G_TrmE"/>
</dbReference>
<keyword evidence="14" id="KW-1185">Reference proteome</keyword>
<reference evidence="13 14" key="1">
    <citation type="submission" date="2019-11" db="EMBL/GenBank/DDBJ databases">
        <title>Complete genome sequence of Spiroplasma tabanidicola TAUS-1 (DSM 22603).</title>
        <authorList>
            <person name="Huang C.-T."/>
            <person name="Lin Y.-C."/>
            <person name="Kuo C.-H."/>
        </authorList>
    </citation>
    <scope>NUCLEOTIDE SEQUENCE [LARGE SCALE GENOMIC DNA]</scope>
    <source>
        <strain evidence="13 14">TAUS-1</strain>
    </source>
</reference>
<sequence>MRIFLDDTIIAPATKVSKQAISIIRLSGRDAFNIVNKILKKDLDISNAQQLRKIYDNNQMIDEALFITFANSKSFTGENVVEINCHGGVLVCNKIINLLIKNGARAAQKGEFSQRAFLNGKINLLQSESINNLIESKNELALKISALGVSGIKDKKILKIKDQIIDVISRIQTSIDYPDYDDIEGSTPEEILITLKKIKDCFTNIIENSKRAIKVNDGIKTLIIGEPNVGKSSLLNALLNEEKAIVTDIEGTTRDFVEGQINFENFSLNLIDTAGIRKTKDPIEKIGIQKSLNNIDYADLILFVVNNENINKEILNKIKNKNYIIVVNKEDLLTKEQIKNIFSLNENIIFVSAINNQITNLTNRLKEMWDNEDLLNSDLPILTSIESIANLERALNLTNTSIENLEIGFDFDIVNVDLYKTLEIINNLLGIIDMDEEVIDNIFRKYCLGK</sequence>
<dbReference type="InterPro" id="IPR005225">
    <property type="entry name" value="Small_GTP-bd"/>
</dbReference>
<dbReference type="Proteomes" id="UP000424468">
    <property type="component" value="Chromosome"/>
</dbReference>
<feature type="binding site" evidence="10">
    <location>
        <begin position="247"/>
        <end position="253"/>
    </location>
    <ligand>
        <name>GTP</name>
        <dbReference type="ChEBI" id="CHEBI:37565"/>
    </ligand>
</feature>
<dbReference type="Gene3D" id="3.30.1360.120">
    <property type="entry name" value="Probable tRNA modification gtpase trme, domain 1"/>
    <property type="match status" value="1"/>
</dbReference>
<feature type="binding site" evidence="10">
    <location>
        <position position="450"/>
    </location>
    <ligand>
        <name>(6S)-5-formyl-5,6,7,8-tetrahydrofolate</name>
        <dbReference type="ChEBI" id="CHEBI:57457"/>
    </ligand>
</feature>
<comment type="subunit">
    <text evidence="10">Homodimer. Heterotetramer of two MnmE and two MnmG subunits.</text>
</comment>
<keyword evidence="2 10" id="KW-0963">Cytoplasm</keyword>
<dbReference type="PRINTS" id="PR00449">
    <property type="entry name" value="RASTRNSFRMNG"/>
</dbReference>
<dbReference type="FunFam" id="3.40.50.300:FF:001376">
    <property type="entry name" value="tRNA modification GTPase MnmE"/>
    <property type="match status" value="1"/>
</dbReference>
<keyword evidence="7 10" id="KW-0460">Magnesium</keyword>
<feature type="domain" description="TrmE-type G" evidence="12">
    <location>
        <begin position="218"/>
        <end position="370"/>
    </location>
</feature>
<evidence type="ECO:0000313" key="13">
    <source>
        <dbReference type="EMBL" id="QGS52466.1"/>
    </source>
</evidence>
<feature type="binding site" evidence="10">
    <location>
        <begin position="272"/>
        <end position="275"/>
    </location>
    <ligand>
        <name>GTP</name>
        <dbReference type="ChEBI" id="CHEBI:37565"/>
    </ligand>
</feature>
<evidence type="ECO:0000256" key="2">
    <source>
        <dbReference type="ARBA" id="ARBA00022490"/>
    </source>
</evidence>
<feature type="binding site" evidence="10">
    <location>
        <position position="228"/>
    </location>
    <ligand>
        <name>K(+)</name>
        <dbReference type="ChEBI" id="CHEBI:29103"/>
    </ligand>
</feature>
<dbReference type="HAMAP" id="MF_00379">
    <property type="entry name" value="GTPase_MnmE"/>
    <property type="match status" value="1"/>
</dbReference>
<protein>
    <recommendedName>
        <fullName evidence="10">tRNA modification GTPase MnmE</fullName>
        <ecNumber evidence="10">3.6.-.-</ecNumber>
    </recommendedName>
</protein>
<feature type="binding site" evidence="10">
    <location>
        <begin position="228"/>
        <end position="233"/>
    </location>
    <ligand>
        <name>GTP</name>
        <dbReference type="ChEBI" id="CHEBI:37565"/>
    </ligand>
</feature>
<feature type="binding site" evidence="10">
    <location>
        <position position="82"/>
    </location>
    <ligand>
        <name>(6S)-5-formyl-5,6,7,8-tetrahydrofolate</name>
        <dbReference type="ChEBI" id="CHEBI:57457"/>
    </ligand>
</feature>
<dbReference type="GO" id="GO:0002098">
    <property type="term" value="P:tRNA wobble uridine modification"/>
    <property type="evidence" value="ECO:0007669"/>
    <property type="project" value="TreeGrafter"/>
</dbReference>
<dbReference type="CDD" id="cd04164">
    <property type="entry name" value="trmE"/>
    <property type="match status" value="1"/>
</dbReference>
<dbReference type="Gene3D" id="3.40.50.300">
    <property type="entry name" value="P-loop containing nucleotide triphosphate hydrolases"/>
    <property type="match status" value="1"/>
</dbReference>